<organism evidence="1 2">
    <name type="scientific">Sneathiella chinensis</name>
    <dbReference type="NCBI Taxonomy" id="349750"/>
    <lineage>
        <taxon>Bacteria</taxon>
        <taxon>Pseudomonadati</taxon>
        <taxon>Pseudomonadota</taxon>
        <taxon>Alphaproteobacteria</taxon>
        <taxon>Sneathiellales</taxon>
        <taxon>Sneathiellaceae</taxon>
        <taxon>Sneathiella</taxon>
    </lineage>
</organism>
<dbReference type="EMBL" id="BSNF01000010">
    <property type="protein sequence ID" value="GLQ08002.1"/>
    <property type="molecule type" value="Genomic_DNA"/>
</dbReference>
<sequence length="367" mass="40908">MDVSSLDANDRIERVFRNMATSSRLLTAQTVANDYASPSLGGDDLRLAELILKFLINDVEATVRATIARTLKDFEGLPRDIALKLAMDVEEVATPILAFSPALTDRDLMDILESASEAKQLAVSERKTLPEPVTDTLIRKGTGRVICRCLENPGARISDAGYQTIILEFSTDQSVHTLLVRRPDLSRETVGRLCKIVSASLKQELLQNGLVPEEIAEQITANAREQALVGQIARRISIVEKKRAAVQLEADGRLTATLMLRSLLSGDFSFFAAALSQFTGFSIKRVTSLISSDSYDGFKRLYERALLPPYLYPAFKTTLRETRRLQRLNPRADGVRDQNRLIDEIALIYNYPKGLSIEELMEKLLPH</sequence>
<name>A0ABQ5U7B7_9PROT</name>
<gene>
    <name evidence="1" type="ORF">GCM10007924_32240</name>
</gene>
<keyword evidence="2" id="KW-1185">Reference proteome</keyword>
<evidence type="ECO:0000313" key="1">
    <source>
        <dbReference type="EMBL" id="GLQ08002.1"/>
    </source>
</evidence>
<accession>A0ABQ5U7B7</accession>
<proteinExistence type="predicted"/>
<comment type="caution">
    <text evidence="1">The sequence shown here is derived from an EMBL/GenBank/DDBJ whole genome shotgun (WGS) entry which is preliminary data.</text>
</comment>
<evidence type="ECO:0008006" key="3">
    <source>
        <dbReference type="Google" id="ProtNLM"/>
    </source>
</evidence>
<evidence type="ECO:0000313" key="2">
    <source>
        <dbReference type="Proteomes" id="UP001161409"/>
    </source>
</evidence>
<dbReference type="InterPro" id="IPR019285">
    <property type="entry name" value="DUF2336"/>
</dbReference>
<dbReference type="Proteomes" id="UP001161409">
    <property type="component" value="Unassembled WGS sequence"/>
</dbReference>
<reference evidence="1" key="1">
    <citation type="journal article" date="2014" name="Int. J. Syst. Evol. Microbiol.">
        <title>Complete genome of a new Firmicutes species belonging to the dominant human colonic microbiota ('Ruminococcus bicirculans') reveals two chromosomes and a selective capacity to utilize plant glucans.</title>
        <authorList>
            <consortium name="NISC Comparative Sequencing Program"/>
            <person name="Wegmann U."/>
            <person name="Louis P."/>
            <person name="Goesmann A."/>
            <person name="Henrissat B."/>
            <person name="Duncan S.H."/>
            <person name="Flint H.J."/>
        </authorList>
    </citation>
    <scope>NUCLEOTIDE SEQUENCE</scope>
    <source>
        <strain evidence="1">NBRC 103408</strain>
    </source>
</reference>
<reference evidence="1" key="2">
    <citation type="submission" date="2023-01" db="EMBL/GenBank/DDBJ databases">
        <title>Draft genome sequence of Sneathiella chinensis strain NBRC 103408.</title>
        <authorList>
            <person name="Sun Q."/>
            <person name="Mori K."/>
        </authorList>
    </citation>
    <scope>NUCLEOTIDE SEQUENCE</scope>
    <source>
        <strain evidence="1">NBRC 103408</strain>
    </source>
</reference>
<dbReference type="Pfam" id="PF10098">
    <property type="entry name" value="DUF2336"/>
    <property type="match status" value="1"/>
</dbReference>
<protein>
    <recommendedName>
        <fullName evidence="3">DUF2336 domain-containing protein</fullName>
    </recommendedName>
</protein>
<dbReference type="RefSeq" id="WP_169561879.1">
    <property type="nucleotide sequence ID" value="NZ_BSNF01000010.1"/>
</dbReference>